<dbReference type="PANTHER" id="PTHR24406">
    <property type="entry name" value="TRANSCRIPTIONAL REPRESSOR CTCFL-RELATED"/>
    <property type="match status" value="1"/>
</dbReference>
<dbReference type="AlphaFoldDB" id="A0A146KNQ1"/>
<feature type="region of interest" description="Disordered" evidence="8">
    <location>
        <begin position="1095"/>
        <end position="1165"/>
    </location>
</feature>
<dbReference type="InterPro" id="IPR050888">
    <property type="entry name" value="ZnF_C2H2-type_TF"/>
</dbReference>
<evidence type="ECO:0000256" key="4">
    <source>
        <dbReference type="ARBA" id="ARBA00022771"/>
    </source>
</evidence>
<feature type="compositionally biased region" description="Acidic residues" evidence="8">
    <location>
        <begin position="1111"/>
        <end position="1120"/>
    </location>
</feature>
<dbReference type="EMBL" id="GDHC01020571">
    <property type="protein sequence ID" value="JAP98057.1"/>
    <property type="molecule type" value="Transcribed_RNA"/>
</dbReference>
<dbReference type="GO" id="GO:0005634">
    <property type="term" value="C:nucleus"/>
    <property type="evidence" value="ECO:0007669"/>
    <property type="project" value="UniProtKB-SubCell"/>
</dbReference>
<keyword evidence="3" id="KW-0677">Repeat</keyword>
<accession>A0A146KNQ1</accession>
<feature type="compositionally biased region" description="Basic and acidic residues" evidence="8">
    <location>
        <begin position="1121"/>
        <end position="1165"/>
    </location>
</feature>
<comment type="subcellular location">
    <subcellularLocation>
        <location evidence="1">Nucleus</location>
    </subcellularLocation>
</comment>
<dbReference type="InterPro" id="IPR057618">
    <property type="entry name" value="Znf_POGZ/Z280C-D-like"/>
</dbReference>
<keyword evidence="2" id="KW-0479">Metal-binding</keyword>
<reference evidence="10" key="1">
    <citation type="journal article" date="2016" name="Gigascience">
        <title>De novo construction of an expanded transcriptome assembly for the western tarnished plant bug, Lygus hesperus.</title>
        <authorList>
            <person name="Tassone E.E."/>
            <person name="Geib S.M."/>
            <person name="Hall B."/>
            <person name="Fabrick J.A."/>
            <person name="Brent C.S."/>
            <person name="Hull J.J."/>
        </authorList>
    </citation>
    <scope>NUCLEOTIDE SEQUENCE</scope>
</reference>
<gene>
    <name evidence="10" type="primary">POGZ_2</name>
    <name evidence="10" type="ORF">g.78709</name>
</gene>
<dbReference type="PROSITE" id="PS50157">
    <property type="entry name" value="ZINC_FINGER_C2H2_2"/>
    <property type="match status" value="1"/>
</dbReference>
<evidence type="ECO:0000256" key="5">
    <source>
        <dbReference type="ARBA" id="ARBA00022833"/>
    </source>
</evidence>
<evidence type="ECO:0000313" key="10">
    <source>
        <dbReference type="EMBL" id="JAP98057.1"/>
    </source>
</evidence>
<evidence type="ECO:0000256" key="7">
    <source>
        <dbReference type="PROSITE-ProRule" id="PRU00042"/>
    </source>
</evidence>
<feature type="domain" description="C2H2-type" evidence="9">
    <location>
        <begin position="901"/>
        <end position="924"/>
    </location>
</feature>
<keyword evidence="6" id="KW-0539">Nucleus</keyword>
<dbReference type="PROSITE" id="PS00028">
    <property type="entry name" value="ZINC_FINGER_C2H2_1"/>
    <property type="match status" value="3"/>
</dbReference>
<keyword evidence="4 7" id="KW-0863">Zinc-finger</keyword>
<proteinExistence type="predicted"/>
<evidence type="ECO:0000256" key="1">
    <source>
        <dbReference type="ARBA" id="ARBA00004123"/>
    </source>
</evidence>
<evidence type="ECO:0000256" key="3">
    <source>
        <dbReference type="ARBA" id="ARBA00022737"/>
    </source>
</evidence>
<dbReference type="GO" id="GO:0008270">
    <property type="term" value="F:zinc ion binding"/>
    <property type="evidence" value="ECO:0007669"/>
    <property type="project" value="UniProtKB-KW"/>
</dbReference>
<evidence type="ECO:0000256" key="6">
    <source>
        <dbReference type="ARBA" id="ARBA00023242"/>
    </source>
</evidence>
<evidence type="ECO:0000256" key="2">
    <source>
        <dbReference type="ARBA" id="ARBA00022723"/>
    </source>
</evidence>
<dbReference type="InterPro" id="IPR013087">
    <property type="entry name" value="Znf_C2H2_type"/>
</dbReference>
<name>A0A146KNQ1_LYGHE</name>
<sequence>MCDKGGVSDKNKMISKPSDERKLYVDQYLLECGEEDLTEVQSNIYARNNELLEFAKALQSTIQNSTLNKDAAGAATIRVSTGSAVSPAVSNVASSSPMLISPQNGFQNGGFVVLDPNMKLMVGGQTVSTAVASPTQSTPRATIRIAGPQTTSASKVPHKYRAQTLNLQQKFANSPISTATAGSFTKPRQVAPVNTTAPLASSIPNRTFRPITSTAVATRTSAVVDLTDDDRSEVEVAPEELPAVVPGAAGTNKKDGTQEKTYPSLVVVARTSLSAKTFTQAVTNTERQVLDNKMKKVLQMNSAVFTEHLLQQRLLKCDQYCTEHPEKKLKLGMYSDSTKFPYSGGYVWIGDCCGGSFTSVFKGSIFEIGPHPPTVILKLLYHWSCQTSVSNVLQWVKVDNSFLKTFYMYLRASCVAAVHEKYEILGNNPKCKRLEVGVISLGTSTGAGGVKEVKVDILGVMDHENKKLRLRALDHLNMTDPNTKASEVYLKKFQRILETLQKWVNPKSTIVTDFAIDRNLCNRYGFTKMCQSNDSDLNNNHIMEYLRFVVPRMFQNTLNLLSRHIIQQFLDELVWRETWGQIPSRAYESMIEQLAEQTKLEGPQDMSVKYTLISSNPYKDWRYANWSKNMKYNKTKQSLVSLPNPISSSSSSSTKSVILKKKLQTNKKMTLPKLAPVSRPAKIPSPPPPLTSAEESVEYAEHAKIALEPYYYGSIPGDPSKQKPTGLFGAFLTECVLCSKDLYSSTAFTNHLVHHALNSNDAMAAGVMGNLRLTCKFCMAPVANLDVHVKDYHKHSHLTKKTMCKICNKILRDEKALISHMIYTHVELDMPYYCEICEFRTSIYQDMLTHFGRFHNKDTSVQCPFCLKVVRFSSRNGVDIPRNQLYFIQHVQKHTISKSVRKCEKCALSFTNLSTLKNHQEYFHLSCANSGNVERYDCNPNDFILMAAPLTDPPPPMALNDPENFTLKGMPLTPSIKIHPNLKFFLCAECDGPITPNHFCVRMTCTKCAFQTCCANAIKEHNATSHPVGSNILTRPNLIGGRPFSAKPLYCGYCLFSTSNGNRMATHMVTCDDGRAIAVSDKRRAAALSGETFAEELPPRKKKKNLPREDDLPDEGTIEDEFQKEGETETKALLEDKKLVEAPNDDDKVNEEAEDSEKPMDVLVE</sequence>
<keyword evidence="5" id="KW-0862">Zinc</keyword>
<evidence type="ECO:0000256" key="8">
    <source>
        <dbReference type="SAM" id="MobiDB-lite"/>
    </source>
</evidence>
<organism evidence="10">
    <name type="scientific">Lygus hesperus</name>
    <name type="common">Western plant bug</name>
    <dbReference type="NCBI Taxonomy" id="30085"/>
    <lineage>
        <taxon>Eukaryota</taxon>
        <taxon>Metazoa</taxon>
        <taxon>Ecdysozoa</taxon>
        <taxon>Arthropoda</taxon>
        <taxon>Hexapoda</taxon>
        <taxon>Insecta</taxon>
        <taxon>Pterygota</taxon>
        <taxon>Neoptera</taxon>
        <taxon>Paraneoptera</taxon>
        <taxon>Hemiptera</taxon>
        <taxon>Heteroptera</taxon>
        <taxon>Panheteroptera</taxon>
        <taxon>Cimicomorpha</taxon>
        <taxon>Miridae</taxon>
        <taxon>Mirini</taxon>
        <taxon>Lygus</taxon>
    </lineage>
</organism>
<dbReference type="GO" id="GO:0003677">
    <property type="term" value="F:DNA binding"/>
    <property type="evidence" value="ECO:0007669"/>
    <property type="project" value="UniProtKB-KW"/>
</dbReference>
<protein>
    <submittedName>
        <fullName evidence="10">Pogo transposable element with ZNF domain</fullName>
    </submittedName>
</protein>
<dbReference type="SMART" id="SM00355">
    <property type="entry name" value="ZnF_C2H2"/>
    <property type="match status" value="7"/>
</dbReference>
<dbReference type="Gene3D" id="3.30.160.60">
    <property type="entry name" value="Classic Zinc Finger"/>
    <property type="match status" value="1"/>
</dbReference>
<dbReference type="Pfam" id="PF25429">
    <property type="entry name" value="zf-POGZ"/>
    <property type="match status" value="1"/>
</dbReference>
<evidence type="ECO:0000259" key="9">
    <source>
        <dbReference type="PROSITE" id="PS50157"/>
    </source>
</evidence>